<dbReference type="EMBL" id="CAIIXF020000002">
    <property type="protein sequence ID" value="CAH1778261.1"/>
    <property type="molecule type" value="Genomic_DNA"/>
</dbReference>
<evidence type="ECO:0000313" key="1">
    <source>
        <dbReference type="EMBL" id="CAH1778261.1"/>
    </source>
</evidence>
<dbReference type="InterPro" id="IPR037898">
    <property type="entry name" value="NudC_fam"/>
</dbReference>
<dbReference type="OrthoDB" id="515366at2759"/>
<dbReference type="PANTHER" id="PTHR12356">
    <property type="entry name" value="NUCLEAR MOVEMENT PROTEIN NUDC"/>
    <property type="match status" value="1"/>
</dbReference>
<dbReference type="GO" id="GO:0006457">
    <property type="term" value="P:protein folding"/>
    <property type="evidence" value="ECO:0007669"/>
    <property type="project" value="TreeGrafter"/>
</dbReference>
<keyword evidence="2" id="KW-1185">Reference proteome</keyword>
<dbReference type="AlphaFoldDB" id="A0A8J1XKJ3"/>
<dbReference type="InterPro" id="IPR008978">
    <property type="entry name" value="HSP20-like_chaperone"/>
</dbReference>
<dbReference type="Gene3D" id="1.20.5.740">
    <property type="entry name" value="Single helix bin"/>
    <property type="match status" value="1"/>
</dbReference>
<dbReference type="GO" id="GO:0051082">
    <property type="term" value="F:unfolded protein binding"/>
    <property type="evidence" value="ECO:0007669"/>
    <property type="project" value="TreeGrafter"/>
</dbReference>
<dbReference type="Gene3D" id="2.60.40.790">
    <property type="match status" value="1"/>
</dbReference>
<dbReference type="Proteomes" id="UP000749559">
    <property type="component" value="Unassembled WGS sequence"/>
</dbReference>
<sequence length="153" mass="17375">MSDFDDRSGIVCCKTDWGRWWQTMDEVVVEVDVPEGTNAKNIKCEIKTKLVKLSLQGNVIFEGELPAAVNSEESLWTLEDRKLVRICLEKCDRSAENCWKTLLLGECTPDAWTLDQMQRKLTLQRFQYENPGMDFSNAEVSGNYASGGPKFPS</sequence>
<comment type="caution">
    <text evidence="1">The sequence shown here is derived from an EMBL/GenBank/DDBJ whole genome shotgun (WGS) entry which is preliminary data.</text>
</comment>
<organism evidence="1 2">
    <name type="scientific">Owenia fusiformis</name>
    <name type="common">Polychaete worm</name>
    <dbReference type="NCBI Taxonomy" id="6347"/>
    <lineage>
        <taxon>Eukaryota</taxon>
        <taxon>Metazoa</taxon>
        <taxon>Spiralia</taxon>
        <taxon>Lophotrochozoa</taxon>
        <taxon>Annelida</taxon>
        <taxon>Polychaeta</taxon>
        <taxon>Sedentaria</taxon>
        <taxon>Canalipalpata</taxon>
        <taxon>Sabellida</taxon>
        <taxon>Oweniida</taxon>
        <taxon>Oweniidae</taxon>
        <taxon>Owenia</taxon>
    </lineage>
</organism>
<dbReference type="GO" id="GO:0005737">
    <property type="term" value="C:cytoplasm"/>
    <property type="evidence" value="ECO:0007669"/>
    <property type="project" value="TreeGrafter"/>
</dbReference>
<dbReference type="Pfam" id="PF04969">
    <property type="entry name" value="CS"/>
    <property type="match status" value="1"/>
</dbReference>
<name>A0A8J1XKJ3_OWEFU</name>
<proteinExistence type="predicted"/>
<dbReference type="PROSITE" id="PS51203">
    <property type="entry name" value="CS"/>
    <property type="match status" value="1"/>
</dbReference>
<dbReference type="SUPFAM" id="SSF49764">
    <property type="entry name" value="HSP20-like chaperones"/>
    <property type="match status" value="1"/>
</dbReference>
<protein>
    <submittedName>
        <fullName evidence="1">Uncharacterized protein</fullName>
    </submittedName>
</protein>
<dbReference type="InterPro" id="IPR007052">
    <property type="entry name" value="CS_dom"/>
</dbReference>
<evidence type="ECO:0000313" key="2">
    <source>
        <dbReference type="Proteomes" id="UP000749559"/>
    </source>
</evidence>
<reference evidence="1" key="1">
    <citation type="submission" date="2022-03" db="EMBL/GenBank/DDBJ databases">
        <authorList>
            <person name="Martin C."/>
        </authorList>
    </citation>
    <scope>NUCLEOTIDE SEQUENCE</scope>
</reference>
<gene>
    <name evidence="1" type="ORF">OFUS_LOCUS5198</name>
</gene>
<accession>A0A8J1XKJ3</accession>
<dbReference type="PANTHER" id="PTHR12356:SF18">
    <property type="entry name" value="NUDC DOMAIN-CONTAINING PROTEIN 2"/>
    <property type="match status" value="1"/>
</dbReference>